<dbReference type="GO" id="GO:0016787">
    <property type="term" value="F:hydrolase activity"/>
    <property type="evidence" value="ECO:0007669"/>
    <property type="project" value="UniProtKB-KW"/>
</dbReference>
<dbReference type="GO" id="GO:0008270">
    <property type="term" value="F:zinc ion binding"/>
    <property type="evidence" value="ECO:0007669"/>
    <property type="project" value="UniProtKB-KW"/>
</dbReference>
<dbReference type="EMBL" id="CM026430">
    <property type="protein sequence ID" value="KAG0561876.1"/>
    <property type="molecule type" value="Genomic_DNA"/>
</dbReference>
<feature type="region of interest" description="Disordered" evidence="9">
    <location>
        <begin position="631"/>
        <end position="732"/>
    </location>
</feature>
<keyword evidence="3" id="KW-0547">Nucleotide-binding</keyword>
<dbReference type="Pfam" id="PF08152">
    <property type="entry name" value="GUCT"/>
    <property type="match status" value="1"/>
</dbReference>
<feature type="compositionally biased region" description="Basic and acidic residues" evidence="9">
    <location>
        <begin position="653"/>
        <end position="669"/>
    </location>
</feature>
<dbReference type="Gene3D" id="4.10.60.10">
    <property type="entry name" value="Zinc finger, CCHC-type"/>
    <property type="match status" value="1"/>
</dbReference>
<proteinExistence type="inferred from homology"/>
<dbReference type="PROSITE" id="PS51194">
    <property type="entry name" value="HELICASE_CTER"/>
    <property type="match status" value="1"/>
</dbReference>
<name>A0A8T0GQI3_CERPU</name>
<evidence type="ECO:0000259" key="10">
    <source>
        <dbReference type="PROSITE" id="PS50158"/>
    </source>
</evidence>
<gene>
    <name evidence="13" type="ORF">KC19_9G099800</name>
</gene>
<dbReference type="PANTHER" id="PTHR47959:SF1">
    <property type="entry name" value="ATP-DEPENDENT RNA HELICASE DBPA"/>
    <property type="match status" value="1"/>
</dbReference>
<evidence type="ECO:0000259" key="12">
    <source>
        <dbReference type="PROSITE" id="PS51194"/>
    </source>
</evidence>
<dbReference type="Pfam" id="PF00270">
    <property type="entry name" value="DEAD"/>
    <property type="match status" value="1"/>
</dbReference>
<organism evidence="13 14">
    <name type="scientific">Ceratodon purpureus</name>
    <name type="common">Fire moss</name>
    <name type="synonym">Dicranum purpureum</name>
    <dbReference type="NCBI Taxonomy" id="3225"/>
    <lineage>
        <taxon>Eukaryota</taxon>
        <taxon>Viridiplantae</taxon>
        <taxon>Streptophyta</taxon>
        <taxon>Embryophyta</taxon>
        <taxon>Bryophyta</taxon>
        <taxon>Bryophytina</taxon>
        <taxon>Bryopsida</taxon>
        <taxon>Dicranidae</taxon>
        <taxon>Pseudoditrichales</taxon>
        <taxon>Ditrichaceae</taxon>
        <taxon>Ceratodon</taxon>
    </lineage>
</organism>
<protein>
    <recommendedName>
        <fullName evidence="2">RNA helicase</fullName>
        <ecNumber evidence="2">3.6.4.13</ecNumber>
    </recommendedName>
</protein>
<dbReference type="Proteomes" id="UP000822688">
    <property type="component" value="Chromosome 9"/>
</dbReference>
<keyword evidence="4" id="KW-0378">Hydrolase</keyword>
<dbReference type="FunFam" id="3.40.50.300:FF:001060">
    <property type="entry name" value="ATP-dependent RNA helicase RhlE"/>
    <property type="match status" value="1"/>
</dbReference>
<dbReference type="EC" id="3.6.4.13" evidence="2"/>
<evidence type="ECO:0000256" key="3">
    <source>
        <dbReference type="ARBA" id="ARBA00022741"/>
    </source>
</evidence>
<dbReference type="InterPro" id="IPR012562">
    <property type="entry name" value="GUCT"/>
</dbReference>
<dbReference type="InterPro" id="IPR001650">
    <property type="entry name" value="Helicase_C-like"/>
</dbReference>
<accession>A0A8T0GQI3</accession>
<feature type="compositionally biased region" description="Acidic residues" evidence="9">
    <location>
        <begin position="85"/>
        <end position="99"/>
    </location>
</feature>
<dbReference type="InterPro" id="IPR014001">
    <property type="entry name" value="Helicase_ATP-bd"/>
</dbReference>
<evidence type="ECO:0000313" key="14">
    <source>
        <dbReference type="Proteomes" id="UP000822688"/>
    </source>
</evidence>
<dbReference type="PROSITE" id="PS50158">
    <property type="entry name" value="ZF_CCHC"/>
    <property type="match status" value="1"/>
</dbReference>
<feature type="compositionally biased region" description="Basic and acidic residues" evidence="9">
    <location>
        <begin position="678"/>
        <end position="698"/>
    </location>
</feature>
<dbReference type="SMART" id="SM00343">
    <property type="entry name" value="ZnF_C2HC"/>
    <property type="match status" value="1"/>
</dbReference>
<dbReference type="SMART" id="SM00487">
    <property type="entry name" value="DEXDc"/>
    <property type="match status" value="1"/>
</dbReference>
<comment type="caution">
    <text evidence="13">The sequence shown here is derived from an EMBL/GenBank/DDBJ whole genome shotgun (WGS) entry which is preliminary data.</text>
</comment>
<dbReference type="SUPFAM" id="SSF57756">
    <property type="entry name" value="Retrovirus zinc finger-like domains"/>
    <property type="match status" value="1"/>
</dbReference>
<dbReference type="InterPro" id="IPR050079">
    <property type="entry name" value="DEAD_box_RNA_helicase"/>
</dbReference>
<dbReference type="PROSITE" id="PS51192">
    <property type="entry name" value="HELICASE_ATP_BIND_1"/>
    <property type="match status" value="1"/>
</dbReference>
<feature type="region of interest" description="Disordered" evidence="9">
    <location>
        <begin position="83"/>
        <end position="103"/>
    </location>
</feature>
<keyword evidence="7" id="KW-0694">RNA-binding</keyword>
<dbReference type="PANTHER" id="PTHR47959">
    <property type="entry name" value="ATP-DEPENDENT RNA HELICASE RHLE-RELATED"/>
    <property type="match status" value="1"/>
</dbReference>
<dbReference type="GO" id="GO:0003723">
    <property type="term" value="F:RNA binding"/>
    <property type="evidence" value="ECO:0007669"/>
    <property type="project" value="UniProtKB-KW"/>
</dbReference>
<feature type="domain" description="CCHC-type" evidence="10">
    <location>
        <begin position="706"/>
        <end position="721"/>
    </location>
</feature>
<reference evidence="13" key="1">
    <citation type="submission" date="2020-06" db="EMBL/GenBank/DDBJ databases">
        <title>WGS assembly of Ceratodon purpureus strain R40.</title>
        <authorList>
            <person name="Carey S.B."/>
            <person name="Jenkins J."/>
            <person name="Shu S."/>
            <person name="Lovell J.T."/>
            <person name="Sreedasyam A."/>
            <person name="Maumus F."/>
            <person name="Tiley G.P."/>
            <person name="Fernandez-Pozo N."/>
            <person name="Barry K."/>
            <person name="Chen C."/>
            <person name="Wang M."/>
            <person name="Lipzen A."/>
            <person name="Daum C."/>
            <person name="Saski C.A."/>
            <person name="Payton A.C."/>
            <person name="Mcbreen J.C."/>
            <person name="Conrad R.E."/>
            <person name="Kollar L.M."/>
            <person name="Olsson S."/>
            <person name="Huttunen S."/>
            <person name="Landis J.B."/>
            <person name="Wickett N.J."/>
            <person name="Johnson M.G."/>
            <person name="Rensing S.A."/>
            <person name="Grimwood J."/>
            <person name="Schmutz J."/>
            <person name="Mcdaniel S.F."/>
        </authorList>
    </citation>
    <scope>NUCLEOTIDE SEQUENCE</scope>
    <source>
        <strain evidence="13">R40</strain>
    </source>
</reference>
<evidence type="ECO:0000313" key="13">
    <source>
        <dbReference type="EMBL" id="KAG0561876.1"/>
    </source>
</evidence>
<keyword evidence="8" id="KW-0479">Metal-binding</keyword>
<dbReference type="InterPro" id="IPR011545">
    <property type="entry name" value="DEAD/DEAH_box_helicase_dom"/>
</dbReference>
<dbReference type="SUPFAM" id="SSF52540">
    <property type="entry name" value="P-loop containing nucleoside triphosphate hydrolases"/>
    <property type="match status" value="1"/>
</dbReference>
<dbReference type="InterPro" id="IPR001878">
    <property type="entry name" value="Znf_CCHC"/>
</dbReference>
<evidence type="ECO:0000256" key="9">
    <source>
        <dbReference type="SAM" id="MobiDB-lite"/>
    </source>
</evidence>
<evidence type="ECO:0000256" key="6">
    <source>
        <dbReference type="ARBA" id="ARBA00022840"/>
    </source>
</evidence>
<keyword evidence="5" id="KW-0347">Helicase</keyword>
<evidence type="ECO:0000256" key="4">
    <source>
        <dbReference type="ARBA" id="ARBA00022801"/>
    </source>
</evidence>
<evidence type="ECO:0000256" key="2">
    <source>
        <dbReference type="ARBA" id="ARBA00012552"/>
    </source>
</evidence>
<evidence type="ECO:0000256" key="1">
    <source>
        <dbReference type="ARBA" id="ARBA00006517"/>
    </source>
</evidence>
<dbReference type="AlphaFoldDB" id="A0A8T0GQI3"/>
<dbReference type="InterPro" id="IPR027417">
    <property type="entry name" value="P-loop_NTPase"/>
</dbReference>
<keyword evidence="14" id="KW-1185">Reference proteome</keyword>
<comment type="similarity">
    <text evidence="1">Belongs to the DEAD box helicase family. DDX21/DDX50 subfamily.</text>
</comment>
<evidence type="ECO:0000256" key="7">
    <source>
        <dbReference type="ARBA" id="ARBA00022884"/>
    </source>
</evidence>
<keyword evidence="8" id="KW-0862">Zinc</keyword>
<keyword evidence="6" id="KW-0067">ATP-binding</keyword>
<dbReference type="InterPro" id="IPR059027">
    <property type="entry name" value="DD_DDX21-DDX50"/>
</dbReference>
<dbReference type="InterPro" id="IPR044742">
    <property type="entry name" value="DEAD/DEAH_RhlB"/>
</dbReference>
<dbReference type="CDD" id="cd00268">
    <property type="entry name" value="DEADc"/>
    <property type="match status" value="1"/>
</dbReference>
<dbReference type="SMART" id="SM00490">
    <property type="entry name" value="HELICc"/>
    <property type="match status" value="1"/>
</dbReference>
<evidence type="ECO:0000259" key="11">
    <source>
        <dbReference type="PROSITE" id="PS51192"/>
    </source>
</evidence>
<evidence type="ECO:0000256" key="5">
    <source>
        <dbReference type="ARBA" id="ARBA00022806"/>
    </source>
</evidence>
<dbReference type="Pfam" id="PF00271">
    <property type="entry name" value="Helicase_C"/>
    <property type="match status" value="1"/>
</dbReference>
<dbReference type="GO" id="GO:0005829">
    <property type="term" value="C:cytosol"/>
    <property type="evidence" value="ECO:0007669"/>
    <property type="project" value="TreeGrafter"/>
</dbReference>
<feature type="domain" description="Helicase C-terminal" evidence="12">
    <location>
        <begin position="347"/>
        <end position="492"/>
    </location>
</feature>
<dbReference type="GO" id="GO:0003724">
    <property type="term" value="F:RNA helicase activity"/>
    <property type="evidence" value="ECO:0007669"/>
    <property type="project" value="UniProtKB-EC"/>
</dbReference>
<dbReference type="GO" id="GO:0005524">
    <property type="term" value="F:ATP binding"/>
    <property type="evidence" value="ECO:0007669"/>
    <property type="project" value="UniProtKB-KW"/>
</dbReference>
<keyword evidence="8" id="KW-0863">Zinc-finger</keyword>
<dbReference type="Gene3D" id="3.40.50.300">
    <property type="entry name" value="P-loop containing nucleotide triphosphate hydrolases"/>
    <property type="match status" value="2"/>
</dbReference>
<dbReference type="Pfam" id="PF00098">
    <property type="entry name" value="zf-CCHC"/>
    <property type="match status" value="1"/>
</dbReference>
<evidence type="ECO:0000256" key="8">
    <source>
        <dbReference type="PROSITE-ProRule" id="PRU00047"/>
    </source>
</evidence>
<dbReference type="Pfam" id="PF26142">
    <property type="entry name" value="DD_DDX21-DDX50"/>
    <property type="match status" value="1"/>
</dbReference>
<feature type="domain" description="Helicase ATP-binding" evidence="11">
    <location>
        <begin position="142"/>
        <end position="318"/>
    </location>
</feature>
<sequence length="732" mass="79095">MATSRRCAEAGARAFRLVRATVGVAGVQRRGLTVGRSLSAVVGGDGGERRGMWLGRVLGMERGSGLASEMALMQSLRELSSQPDEFFDDESSSSGEEEGFERGRKAVKDELAIDSLGVSAAIVDALAKRGITHLFPIQRAVLEPAMKGQDLIARAKTGTGKTLAFGIPIIRHIVDEDAKSAPRSGRSPRALVLAPTRELAKQVEREFCESAPMLSTVCVYGGVSISTQQRQLDRGVDVAVGTPGRIIDLIDRGSLRLEEVHFLVLDEADQMLAVGFEEDVERILQQLPKKRQSMLFSATMPKWVKELSRKYLNRPLTIDLVGDSDDKLAEGIKNLAIQIPATAKRSILSDLITVHGKTGKTIVFTQTKRDADDVANAMGNLVSCGALHGDITQIQREKTLNAFREGKIAVLVATDVAARGLDVPNVDLVIHYEIPNDSETFVHRTGRTGRAGKTGTNILMFTSQQVRTMRTIESNVKCKFQMIGAPHVKDVMQASFDQVKGVLDHVDSSLASEFLPTAESLLEERGPTAFAAALAHLSGFSQLPPSRSLLTYEPGMTTVRLVRTTERGPLTPRAVSGILASISRSAADRVGKICIIEDHRVAGAVFDLPDDVAKEIISLATEDVQLDVPTKLPRVQAEEGRGGRSTDMFGKFGQDRSSRSSDRGNDRFGRFSSSSPSRGRDSEKFGKFSSGRSDRGSGDKTFAGTCHVCGQRGHRANDCPSGGRSKRSGWGG</sequence>
<dbReference type="CDD" id="cd12938">
    <property type="entry name" value="GUCT_Hera"/>
    <property type="match status" value="1"/>
</dbReference>
<dbReference type="CDD" id="cd18787">
    <property type="entry name" value="SF2_C_DEAD"/>
    <property type="match status" value="1"/>
</dbReference>
<dbReference type="InterPro" id="IPR036875">
    <property type="entry name" value="Znf_CCHC_sf"/>
</dbReference>